<evidence type="ECO:0000256" key="1">
    <source>
        <dbReference type="SAM" id="MobiDB-lite"/>
    </source>
</evidence>
<protein>
    <submittedName>
        <fullName evidence="3">Uncharacterized protein</fullName>
    </submittedName>
</protein>
<evidence type="ECO:0000313" key="4">
    <source>
        <dbReference type="Proteomes" id="UP000235122"/>
    </source>
</evidence>
<dbReference type="RefSeq" id="WP_024330558.1">
    <property type="nucleotide sequence ID" value="NZ_JASOXK010000012.1"/>
</dbReference>
<organism evidence="3 4">
    <name type="scientific">Winkia neuii</name>
    <dbReference type="NCBI Taxonomy" id="33007"/>
    <lineage>
        <taxon>Bacteria</taxon>
        <taxon>Bacillati</taxon>
        <taxon>Actinomycetota</taxon>
        <taxon>Actinomycetes</taxon>
        <taxon>Actinomycetales</taxon>
        <taxon>Actinomycetaceae</taxon>
        <taxon>Winkia</taxon>
    </lineage>
</organism>
<evidence type="ECO:0000313" key="3">
    <source>
        <dbReference type="EMBL" id="PKY73447.1"/>
    </source>
</evidence>
<proteinExistence type="predicted"/>
<dbReference type="EMBL" id="PKKO01000001">
    <property type="protein sequence ID" value="PKY73447.1"/>
    <property type="molecule type" value="Genomic_DNA"/>
</dbReference>
<dbReference type="AlphaFoldDB" id="A0A2I1IQP9"/>
<feature type="region of interest" description="Disordered" evidence="1">
    <location>
        <begin position="59"/>
        <end position="80"/>
    </location>
</feature>
<keyword evidence="2" id="KW-0812">Transmembrane</keyword>
<keyword evidence="2" id="KW-1133">Transmembrane helix</keyword>
<evidence type="ECO:0000256" key="2">
    <source>
        <dbReference type="SAM" id="Phobius"/>
    </source>
</evidence>
<keyword evidence="4" id="KW-1185">Reference proteome</keyword>
<gene>
    <name evidence="3" type="ORF">CYJ19_02370</name>
</gene>
<sequence length="80" mass="8627">MKNAIVFTAGFLALDFVLYWVVLSLATGQGFFALKASVLIGALMAATATTAFCVYKFGKDKGAPRGPQTSQSESPYEERR</sequence>
<name>A0A2I1IQP9_9ACTO</name>
<comment type="caution">
    <text evidence="3">The sequence shown here is derived from an EMBL/GenBank/DDBJ whole genome shotgun (WGS) entry which is preliminary data.</text>
</comment>
<feature type="transmembrane region" description="Helical" evidence="2">
    <location>
        <begin position="36"/>
        <end position="55"/>
    </location>
</feature>
<dbReference type="Proteomes" id="UP000235122">
    <property type="component" value="Unassembled WGS sequence"/>
</dbReference>
<accession>A0A2I1IQP9</accession>
<dbReference type="STRING" id="33007.HMPREF3198_01076"/>
<dbReference type="GeneID" id="35865947"/>
<reference evidence="3 4" key="1">
    <citation type="submission" date="2017-12" db="EMBL/GenBank/DDBJ databases">
        <title>Phylogenetic diversity of female urinary microbiome.</title>
        <authorList>
            <person name="Thomas-White K."/>
            <person name="Wolfe A.J."/>
        </authorList>
    </citation>
    <scope>NUCLEOTIDE SEQUENCE [LARGE SCALE GENOMIC DNA]</scope>
    <source>
        <strain evidence="3 4">UMB0402</strain>
    </source>
</reference>
<keyword evidence="2" id="KW-0472">Membrane</keyword>